<reference evidence="1 2" key="1">
    <citation type="submission" date="2018-03" db="EMBL/GenBank/DDBJ databases">
        <title>Genome sequence of Moorella humiferrea DSM 23265.</title>
        <authorList>
            <person name="Poehlein A."/>
            <person name="Daniel R."/>
        </authorList>
    </citation>
    <scope>NUCLEOTIDE SEQUENCE [LARGE SCALE GENOMIC DNA]</scope>
    <source>
        <strain evidence="1 2">DSM 23265</strain>
    </source>
</reference>
<name>A0A2T0AVW2_9FIRM</name>
<sequence>MAIDKERVLQKIAYIREQVSAIEELVKTSKRQELLNDPWKLRGVKYALQTAIIRAEGHKG</sequence>
<dbReference type="RefSeq" id="WP_106004394.1">
    <property type="nucleotide sequence ID" value="NZ_CP136419.1"/>
</dbReference>
<dbReference type="EMBL" id="PVXM01000006">
    <property type="protein sequence ID" value="PRR74853.1"/>
    <property type="molecule type" value="Genomic_DNA"/>
</dbReference>
<keyword evidence="2" id="KW-1185">Reference proteome</keyword>
<dbReference type="AlphaFoldDB" id="A0A2T0AVW2"/>
<comment type="caution">
    <text evidence="1">The sequence shown here is derived from an EMBL/GenBank/DDBJ whole genome shotgun (WGS) entry which is preliminary data.</text>
</comment>
<organism evidence="1 2">
    <name type="scientific">Neomoorella humiferrea</name>
    <dbReference type="NCBI Taxonomy" id="676965"/>
    <lineage>
        <taxon>Bacteria</taxon>
        <taxon>Bacillati</taxon>
        <taxon>Bacillota</taxon>
        <taxon>Clostridia</taxon>
        <taxon>Neomoorellales</taxon>
        <taxon>Neomoorellaceae</taxon>
        <taxon>Neomoorella</taxon>
    </lineage>
</organism>
<dbReference type="Proteomes" id="UP000238415">
    <property type="component" value="Unassembled WGS sequence"/>
</dbReference>
<dbReference type="OrthoDB" id="9796612at2"/>
<accession>A0A2T0AVW2</accession>
<evidence type="ECO:0000313" key="1">
    <source>
        <dbReference type="EMBL" id="PRR74853.1"/>
    </source>
</evidence>
<proteinExistence type="predicted"/>
<evidence type="ECO:0000313" key="2">
    <source>
        <dbReference type="Proteomes" id="UP000238415"/>
    </source>
</evidence>
<protein>
    <submittedName>
        <fullName evidence="1">Uncharacterized protein</fullName>
    </submittedName>
</protein>
<gene>
    <name evidence="1" type="ORF">MOHU_03510</name>
</gene>